<dbReference type="AlphaFoldDB" id="A0A7R9ID78"/>
<evidence type="ECO:0000256" key="4">
    <source>
        <dbReference type="SAM" id="MobiDB-lite"/>
    </source>
</evidence>
<feature type="region of interest" description="Disordered" evidence="4">
    <location>
        <begin position="113"/>
        <end position="145"/>
    </location>
</feature>
<dbReference type="PANTHER" id="PTHR21082">
    <property type="entry name" value="PROTEIN INTURNED"/>
    <property type="match status" value="1"/>
</dbReference>
<dbReference type="InterPro" id="IPR001478">
    <property type="entry name" value="PDZ"/>
</dbReference>
<evidence type="ECO:0000313" key="6">
    <source>
        <dbReference type="EMBL" id="CAD7454382.1"/>
    </source>
</evidence>
<dbReference type="GO" id="GO:0009986">
    <property type="term" value="C:cell surface"/>
    <property type="evidence" value="ECO:0007669"/>
    <property type="project" value="UniProtKB-SubCell"/>
</dbReference>
<evidence type="ECO:0000256" key="2">
    <source>
        <dbReference type="ARBA" id="ARBA00004241"/>
    </source>
</evidence>
<dbReference type="SUPFAM" id="SSF50156">
    <property type="entry name" value="PDZ domain-like"/>
    <property type="match status" value="1"/>
</dbReference>
<sequence>MELSWCPARKTNPRTNLSWDVCSSPPPTNRALKPGGSCWSNLANPRLVKHDVMSDVEWESEVSPGGELFYIKSNPVIETDRPPTHTPKVLEEAQSLTQSNIYSTRSKLSRLIRRRNSKRQQRNKNVSTTVQTHPQQSQGEPSIVRGVGSNKVTFQDCQEGEIREVTMSVDPRGSHNLGRRATYCETLLGLVISMFADESRIMVAGFIPNGEAIRYKSIKIGDWLRSIDGQEVVYSNIDSVLASITSPCKVRLKLQRVAGCEVTTPVPSLSSQSRGVHQSELARQLIGAATDLTPLLRELPVGLLYLTQEGLTEGGPEDQGVIYCYPPPSSSPNTLAMAPVLREQLTHIIYTPRGHEMMLLALPNNRCSVQEAIQISADLVRYLEFNYQTLSRAFSDVERHTCLNHFFSLFFAQLVSAQLENVEAHQVSAQWEDLLPAAHWVPLPREAQLCNQHNYPFLLKRKRSSPPLLIRHCETWLASSEELYTTV</sequence>
<feature type="compositionally biased region" description="Basic residues" evidence="4">
    <location>
        <begin position="113"/>
        <end position="122"/>
    </location>
</feature>
<reference evidence="6" key="1">
    <citation type="submission" date="2020-11" db="EMBL/GenBank/DDBJ databases">
        <authorList>
            <person name="Tran Van P."/>
        </authorList>
    </citation>
    <scope>NUCLEOTIDE SEQUENCE</scope>
</reference>
<comment type="subcellular location">
    <subcellularLocation>
        <location evidence="2">Cell surface</location>
    </subcellularLocation>
    <subcellularLocation>
        <location evidence="1">Cytoplasm</location>
        <location evidence="1">Cytoskeleton</location>
        <location evidence="1">Cilium basal body</location>
    </subcellularLocation>
</comment>
<organism evidence="6">
    <name type="scientific">Timema tahoe</name>
    <dbReference type="NCBI Taxonomy" id="61484"/>
    <lineage>
        <taxon>Eukaryota</taxon>
        <taxon>Metazoa</taxon>
        <taxon>Ecdysozoa</taxon>
        <taxon>Arthropoda</taxon>
        <taxon>Hexapoda</taxon>
        <taxon>Insecta</taxon>
        <taxon>Pterygota</taxon>
        <taxon>Neoptera</taxon>
        <taxon>Polyneoptera</taxon>
        <taxon>Phasmatodea</taxon>
        <taxon>Timematodea</taxon>
        <taxon>Timematoidea</taxon>
        <taxon>Timematidae</taxon>
        <taxon>Timema</taxon>
    </lineage>
</organism>
<dbReference type="PANTHER" id="PTHR21082:SF4">
    <property type="entry name" value="PROTEIN INTURNED"/>
    <property type="match status" value="1"/>
</dbReference>
<dbReference type="EMBL" id="OE000587">
    <property type="protein sequence ID" value="CAD7454382.1"/>
    <property type="molecule type" value="Genomic_DNA"/>
</dbReference>
<name>A0A7R9ID78_9NEOP</name>
<feature type="compositionally biased region" description="Polar residues" evidence="4">
    <location>
        <begin position="126"/>
        <end position="140"/>
    </location>
</feature>
<proteinExistence type="predicted"/>
<protein>
    <recommendedName>
        <fullName evidence="3">Inturned planar cell polarity effector homolog</fullName>
    </recommendedName>
</protein>
<dbReference type="InterPro" id="IPR039151">
    <property type="entry name" value="INTU"/>
</dbReference>
<dbReference type="GO" id="GO:0060271">
    <property type="term" value="P:cilium assembly"/>
    <property type="evidence" value="ECO:0007669"/>
    <property type="project" value="InterPro"/>
</dbReference>
<dbReference type="GO" id="GO:0007399">
    <property type="term" value="P:nervous system development"/>
    <property type="evidence" value="ECO:0007669"/>
    <property type="project" value="TreeGrafter"/>
</dbReference>
<dbReference type="InterPro" id="IPR036034">
    <property type="entry name" value="PDZ_sf"/>
</dbReference>
<evidence type="ECO:0000256" key="1">
    <source>
        <dbReference type="ARBA" id="ARBA00004120"/>
    </source>
</evidence>
<accession>A0A7R9ID78</accession>
<dbReference type="PROSITE" id="PS50106">
    <property type="entry name" value="PDZ"/>
    <property type="match status" value="1"/>
</dbReference>
<dbReference type="GO" id="GO:0005929">
    <property type="term" value="C:cilium"/>
    <property type="evidence" value="ECO:0007669"/>
    <property type="project" value="TreeGrafter"/>
</dbReference>
<evidence type="ECO:0000256" key="3">
    <source>
        <dbReference type="ARBA" id="ARBA00032633"/>
    </source>
</evidence>
<dbReference type="GO" id="GO:0005737">
    <property type="term" value="C:cytoplasm"/>
    <property type="evidence" value="ECO:0007669"/>
    <property type="project" value="TreeGrafter"/>
</dbReference>
<feature type="domain" description="PDZ" evidence="5">
    <location>
        <begin position="164"/>
        <end position="258"/>
    </location>
</feature>
<dbReference type="GO" id="GO:0001736">
    <property type="term" value="P:establishment of planar polarity"/>
    <property type="evidence" value="ECO:0007669"/>
    <property type="project" value="InterPro"/>
</dbReference>
<gene>
    <name evidence="6" type="ORF">TTEB3V08_LOCUS2487</name>
</gene>
<evidence type="ECO:0000259" key="5">
    <source>
        <dbReference type="PROSITE" id="PS50106"/>
    </source>
</evidence>